<evidence type="ECO:0000313" key="3">
    <source>
        <dbReference type="Proteomes" id="UP000283530"/>
    </source>
</evidence>
<comment type="caution">
    <text evidence="2">The sequence shown here is derived from an EMBL/GenBank/DDBJ whole genome shotgun (WGS) entry which is preliminary data.</text>
</comment>
<dbReference type="Pfam" id="PF07797">
    <property type="entry name" value="DUF1639"/>
    <property type="match status" value="1"/>
</dbReference>
<dbReference type="Proteomes" id="UP000283530">
    <property type="component" value="Unassembled WGS sequence"/>
</dbReference>
<sequence length="193" mass="21944">MVFSVVTGAETLPSMETEKPHHPLHNFNLPGLRWGTQRALRCMKIDPNSDPSITQNQDQRPQATRYENCKKTVLIKEISAANDKEEEAVKSTGPWNLRSRKAFCHSPKSQLNHQRNEACVSVKREPKKLSLSLRKEEIEEDFLAMAGSKPPRRPKKRPKVIQQQLDEIFPGLGLFGITADKYKVADCHDSEKS</sequence>
<dbReference type="OrthoDB" id="769821at2759"/>
<evidence type="ECO:0000313" key="2">
    <source>
        <dbReference type="EMBL" id="RWR93861.1"/>
    </source>
</evidence>
<dbReference type="EMBL" id="QPKB01000010">
    <property type="protein sequence ID" value="RWR93861.1"/>
    <property type="molecule type" value="Genomic_DNA"/>
</dbReference>
<proteinExistence type="predicted"/>
<protein>
    <submittedName>
        <fullName evidence="2">Uncharacterized protein</fullName>
    </submittedName>
</protein>
<feature type="region of interest" description="Disordered" evidence="1">
    <location>
        <begin position="45"/>
        <end position="64"/>
    </location>
</feature>
<dbReference type="PANTHER" id="PTHR33130:SF43">
    <property type="entry name" value="OS01G0688600 PROTEIN"/>
    <property type="match status" value="1"/>
</dbReference>
<name>A0A443PSV4_9MAGN</name>
<organism evidence="2 3">
    <name type="scientific">Cinnamomum micranthum f. kanehirae</name>
    <dbReference type="NCBI Taxonomy" id="337451"/>
    <lineage>
        <taxon>Eukaryota</taxon>
        <taxon>Viridiplantae</taxon>
        <taxon>Streptophyta</taxon>
        <taxon>Embryophyta</taxon>
        <taxon>Tracheophyta</taxon>
        <taxon>Spermatophyta</taxon>
        <taxon>Magnoliopsida</taxon>
        <taxon>Magnoliidae</taxon>
        <taxon>Laurales</taxon>
        <taxon>Lauraceae</taxon>
        <taxon>Cinnamomum</taxon>
    </lineage>
</organism>
<reference evidence="2 3" key="1">
    <citation type="journal article" date="2019" name="Nat. Plants">
        <title>Stout camphor tree genome fills gaps in understanding of flowering plant genome evolution.</title>
        <authorList>
            <person name="Chaw S.M."/>
            <person name="Liu Y.C."/>
            <person name="Wu Y.W."/>
            <person name="Wang H.Y."/>
            <person name="Lin C.I."/>
            <person name="Wu C.S."/>
            <person name="Ke H.M."/>
            <person name="Chang L.Y."/>
            <person name="Hsu C.Y."/>
            <person name="Yang H.T."/>
            <person name="Sudianto E."/>
            <person name="Hsu M.H."/>
            <person name="Wu K.P."/>
            <person name="Wang L.N."/>
            <person name="Leebens-Mack J.H."/>
            <person name="Tsai I.J."/>
        </authorList>
    </citation>
    <scope>NUCLEOTIDE SEQUENCE [LARGE SCALE GENOMIC DNA]</scope>
    <source>
        <strain evidence="3">cv. Chaw 1501</strain>
        <tissue evidence="2">Young leaves</tissue>
    </source>
</reference>
<dbReference type="PANTHER" id="PTHR33130">
    <property type="entry name" value="PUTATIVE (DUF1639)-RELATED"/>
    <property type="match status" value="1"/>
</dbReference>
<evidence type="ECO:0000256" key="1">
    <source>
        <dbReference type="SAM" id="MobiDB-lite"/>
    </source>
</evidence>
<accession>A0A443PSV4</accession>
<dbReference type="InterPro" id="IPR012438">
    <property type="entry name" value="DUF1639"/>
</dbReference>
<keyword evidence="3" id="KW-1185">Reference proteome</keyword>
<feature type="compositionally biased region" description="Polar residues" evidence="1">
    <location>
        <begin position="49"/>
        <end position="62"/>
    </location>
</feature>
<dbReference type="AlphaFoldDB" id="A0A443PSV4"/>
<gene>
    <name evidence="2" type="ORF">CKAN_02313700</name>
</gene>